<comment type="caution">
    <text evidence="15">The sequence shown here is derived from an EMBL/GenBank/DDBJ whole genome shotgun (WGS) entry which is preliminary data.</text>
</comment>
<accession>A0A7W7XYE0</accession>
<keyword evidence="9" id="KW-0238">DNA-binding</keyword>
<gene>
    <name evidence="15" type="ORF">HNQ58_000311</name>
</gene>
<dbReference type="Pfam" id="PF00027">
    <property type="entry name" value="cNMP_binding"/>
    <property type="match status" value="1"/>
</dbReference>
<evidence type="ECO:0000256" key="6">
    <source>
        <dbReference type="ARBA" id="ARBA00022636"/>
    </source>
</evidence>
<dbReference type="SUPFAM" id="SSF51206">
    <property type="entry name" value="cAMP-binding domain-like"/>
    <property type="match status" value="1"/>
</dbReference>
<dbReference type="Proteomes" id="UP000519004">
    <property type="component" value="Unassembled WGS sequence"/>
</dbReference>
<sequence length="232" mass="25936">MAHPAYLTPVPGLRRPAPLSPLSPDQTTLDRFLAHCHRRRYPSRSDVFRPGDPAGTLYYVMSGSLSIISEEPDGRELVLGYINAGEFIGEMGLFVYAEQREVLLRTRTPCELAEISYERLHQLFATSLAAECPRILYAIGAQISKRLLDTSRKASRLAFLDVTGRIVRTLLDLCQEPDAMSHPQGTQIKVSRQELARIVGCSREMAGRVLKQLQEQGMLHARGKTVVVYGTR</sequence>
<evidence type="ECO:0000256" key="8">
    <source>
        <dbReference type="ARBA" id="ARBA00023026"/>
    </source>
</evidence>
<dbReference type="CDD" id="cd00092">
    <property type="entry name" value="HTH_CRP"/>
    <property type="match status" value="1"/>
</dbReference>
<dbReference type="Pfam" id="PF00325">
    <property type="entry name" value="Crp"/>
    <property type="match status" value="1"/>
</dbReference>
<dbReference type="GO" id="GO:0005829">
    <property type="term" value="C:cytosol"/>
    <property type="evidence" value="ECO:0007669"/>
    <property type="project" value="TreeGrafter"/>
</dbReference>
<evidence type="ECO:0000256" key="3">
    <source>
        <dbReference type="ARBA" id="ARBA00020769"/>
    </source>
</evidence>
<dbReference type="GO" id="GO:0003824">
    <property type="term" value="F:catalytic activity"/>
    <property type="evidence" value="ECO:0007669"/>
    <property type="project" value="UniProtKB-KW"/>
</dbReference>
<feature type="domain" description="Cyclic nucleotide-binding" evidence="13">
    <location>
        <begin position="25"/>
        <end position="124"/>
    </location>
</feature>
<dbReference type="RefSeq" id="WP_183947027.1">
    <property type="nucleotide sequence ID" value="NZ_JACHHX010000002.1"/>
</dbReference>
<dbReference type="InterPro" id="IPR050397">
    <property type="entry name" value="Env_Response_Regulators"/>
</dbReference>
<dbReference type="FunFam" id="1.10.10.10:FF:000006">
    <property type="entry name" value="cAMP-activated global transcriptional regulator CRP"/>
    <property type="match status" value="1"/>
</dbReference>
<feature type="domain" description="HTH crp-type" evidence="14">
    <location>
        <begin position="160"/>
        <end position="232"/>
    </location>
</feature>
<keyword evidence="10" id="KW-0010">Activator</keyword>
<reference evidence="15 16" key="1">
    <citation type="submission" date="2020-08" db="EMBL/GenBank/DDBJ databases">
        <title>Genomic Encyclopedia of Type Strains, Phase IV (KMG-IV): sequencing the most valuable type-strain genomes for metagenomic binning, comparative biology and taxonomic classification.</title>
        <authorList>
            <person name="Goeker M."/>
        </authorList>
    </citation>
    <scope>NUCLEOTIDE SEQUENCE [LARGE SCALE GENOMIC DNA]</scope>
    <source>
        <strain evidence="15 16">DSM 25897</strain>
    </source>
</reference>
<dbReference type="GO" id="GO:0003677">
    <property type="term" value="F:DNA binding"/>
    <property type="evidence" value="ECO:0007669"/>
    <property type="project" value="UniProtKB-KW"/>
</dbReference>
<evidence type="ECO:0000313" key="15">
    <source>
        <dbReference type="EMBL" id="MBB5014437.1"/>
    </source>
</evidence>
<dbReference type="InterPro" id="IPR014710">
    <property type="entry name" value="RmlC-like_jellyroll"/>
</dbReference>
<protein>
    <recommendedName>
        <fullName evidence="3">CRP-like protein Clp</fullName>
    </recommendedName>
    <alternativeName>
        <fullName evidence="12">Catabolite activation-like protein</fullName>
    </alternativeName>
</protein>
<keyword evidence="11" id="KW-0804">Transcription</keyword>
<keyword evidence="7" id="KW-0805">Transcription regulation</keyword>
<evidence type="ECO:0000259" key="13">
    <source>
        <dbReference type="PROSITE" id="PS50042"/>
    </source>
</evidence>
<dbReference type="SMART" id="SM00100">
    <property type="entry name" value="cNMP"/>
    <property type="match status" value="1"/>
</dbReference>
<dbReference type="PROSITE" id="PS00042">
    <property type="entry name" value="HTH_CRP_1"/>
    <property type="match status" value="1"/>
</dbReference>
<dbReference type="PROSITE" id="PS50042">
    <property type="entry name" value="CNMP_BINDING_3"/>
    <property type="match status" value="1"/>
</dbReference>
<evidence type="ECO:0000259" key="14">
    <source>
        <dbReference type="PROSITE" id="PS51063"/>
    </source>
</evidence>
<dbReference type="Gene3D" id="2.60.120.10">
    <property type="entry name" value="Jelly Rolls"/>
    <property type="match status" value="1"/>
</dbReference>
<dbReference type="InterPro" id="IPR012318">
    <property type="entry name" value="HTH_CRP"/>
</dbReference>
<proteinExistence type="predicted"/>
<dbReference type="PANTHER" id="PTHR24567">
    <property type="entry name" value="CRP FAMILY TRANSCRIPTIONAL REGULATORY PROTEIN"/>
    <property type="match status" value="1"/>
</dbReference>
<keyword evidence="4" id="KW-0678">Repressor</keyword>
<dbReference type="Gene3D" id="1.10.10.10">
    <property type="entry name" value="Winged helix-like DNA-binding domain superfamily/Winged helix DNA-binding domain"/>
    <property type="match status" value="1"/>
</dbReference>
<dbReference type="NCBIfam" id="NF008732">
    <property type="entry name" value="PRK11753.1"/>
    <property type="match status" value="1"/>
</dbReference>
<dbReference type="PANTHER" id="PTHR24567:SF68">
    <property type="entry name" value="DNA-BINDING TRANSCRIPTIONAL DUAL REGULATOR CRP"/>
    <property type="match status" value="1"/>
</dbReference>
<evidence type="ECO:0000256" key="10">
    <source>
        <dbReference type="ARBA" id="ARBA00023159"/>
    </source>
</evidence>
<dbReference type="SMART" id="SM00419">
    <property type="entry name" value="HTH_CRP"/>
    <property type="match status" value="1"/>
</dbReference>
<keyword evidence="16" id="KW-1185">Reference proteome</keyword>
<dbReference type="EMBL" id="JACHHX010000002">
    <property type="protein sequence ID" value="MBB5014437.1"/>
    <property type="molecule type" value="Genomic_DNA"/>
</dbReference>
<evidence type="ECO:0000313" key="16">
    <source>
        <dbReference type="Proteomes" id="UP000519004"/>
    </source>
</evidence>
<comment type="subunit">
    <text evidence="2">Homodimer.</text>
</comment>
<dbReference type="InterPro" id="IPR018335">
    <property type="entry name" value="Tscrpt_reg_HTH_Crp-type_CS"/>
</dbReference>
<dbReference type="InterPro" id="IPR000595">
    <property type="entry name" value="cNMP-bd_dom"/>
</dbReference>
<comment type="subcellular location">
    <subcellularLocation>
        <location evidence="1">Cytoplasm</location>
    </subcellularLocation>
</comment>
<dbReference type="PROSITE" id="PS51063">
    <property type="entry name" value="HTH_CRP_2"/>
    <property type="match status" value="1"/>
</dbReference>
<dbReference type="PRINTS" id="PR00034">
    <property type="entry name" value="HTHCRP"/>
</dbReference>
<evidence type="ECO:0000256" key="7">
    <source>
        <dbReference type="ARBA" id="ARBA00023015"/>
    </source>
</evidence>
<evidence type="ECO:0000256" key="4">
    <source>
        <dbReference type="ARBA" id="ARBA00022491"/>
    </source>
</evidence>
<dbReference type="AlphaFoldDB" id="A0A7W7XYE0"/>
<name>A0A7W7XYE0_9GAMM</name>
<keyword evidence="6" id="KW-0973">c-di-GMP</keyword>
<evidence type="ECO:0000256" key="5">
    <source>
        <dbReference type="ARBA" id="ARBA00022533"/>
    </source>
</evidence>
<keyword evidence="5" id="KW-0021">Allosteric enzyme</keyword>
<dbReference type="GO" id="GO:0003700">
    <property type="term" value="F:DNA-binding transcription factor activity"/>
    <property type="evidence" value="ECO:0007669"/>
    <property type="project" value="InterPro"/>
</dbReference>
<evidence type="ECO:0000256" key="12">
    <source>
        <dbReference type="ARBA" id="ARBA00031697"/>
    </source>
</evidence>
<dbReference type="SUPFAM" id="SSF46785">
    <property type="entry name" value="Winged helix' DNA-binding domain"/>
    <property type="match status" value="1"/>
</dbReference>
<dbReference type="CDD" id="cd00038">
    <property type="entry name" value="CAP_ED"/>
    <property type="match status" value="1"/>
</dbReference>
<dbReference type="InterPro" id="IPR036388">
    <property type="entry name" value="WH-like_DNA-bd_sf"/>
</dbReference>
<evidence type="ECO:0000256" key="11">
    <source>
        <dbReference type="ARBA" id="ARBA00023163"/>
    </source>
</evidence>
<dbReference type="InterPro" id="IPR018490">
    <property type="entry name" value="cNMP-bd_dom_sf"/>
</dbReference>
<organism evidence="15 16">
    <name type="scientific">Rehaibacterium terrae</name>
    <dbReference type="NCBI Taxonomy" id="1341696"/>
    <lineage>
        <taxon>Bacteria</taxon>
        <taxon>Pseudomonadati</taxon>
        <taxon>Pseudomonadota</taxon>
        <taxon>Gammaproteobacteria</taxon>
        <taxon>Lysobacterales</taxon>
        <taxon>Lysobacteraceae</taxon>
        <taxon>Rehaibacterium</taxon>
    </lineage>
</organism>
<evidence type="ECO:0000256" key="9">
    <source>
        <dbReference type="ARBA" id="ARBA00023125"/>
    </source>
</evidence>
<evidence type="ECO:0000256" key="2">
    <source>
        <dbReference type="ARBA" id="ARBA00011738"/>
    </source>
</evidence>
<evidence type="ECO:0000256" key="1">
    <source>
        <dbReference type="ARBA" id="ARBA00004496"/>
    </source>
</evidence>
<keyword evidence="8" id="KW-0843">Virulence</keyword>
<dbReference type="InterPro" id="IPR036390">
    <property type="entry name" value="WH_DNA-bd_sf"/>
</dbReference>